<comment type="caution">
    <text evidence="1">The sequence shown here is derived from an EMBL/GenBank/DDBJ whole genome shotgun (WGS) entry which is preliminary data.</text>
</comment>
<reference evidence="2" key="1">
    <citation type="submission" date="2017-09" db="EMBL/GenBank/DDBJ databases">
        <title>Depth-based differentiation of microbial function through sediment-hosted aquifers and enrichment of novel symbionts in the deep terrestrial subsurface.</title>
        <authorList>
            <person name="Probst A.J."/>
            <person name="Ladd B."/>
            <person name="Jarett J.K."/>
            <person name="Geller-Mcgrath D.E."/>
            <person name="Sieber C.M.K."/>
            <person name="Emerson J.B."/>
            <person name="Anantharaman K."/>
            <person name="Thomas B.C."/>
            <person name="Malmstrom R."/>
            <person name="Stieglmeier M."/>
            <person name="Klingl A."/>
            <person name="Woyke T."/>
            <person name="Ryan C.M."/>
            <person name="Banfield J.F."/>
        </authorList>
    </citation>
    <scope>NUCLEOTIDE SEQUENCE [LARGE SCALE GENOMIC DNA]</scope>
</reference>
<evidence type="ECO:0000313" key="2">
    <source>
        <dbReference type="Proteomes" id="UP000230775"/>
    </source>
</evidence>
<proteinExistence type="predicted"/>
<dbReference type="AlphaFoldDB" id="A0A2H0WS22"/>
<sequence length="114" mass="13427">MSERKRGGPFSDSLEHLEAQRIGGYPTWKSWKYQVEERFGSEWKDGCPQAETLVHQFYILRRLQQSEKRIDQVKVNNFWQDAQTKIPDFEGKFGSVIEFIIGKTPIDGTPRKRH</sequence>
<dbReference type="EMBL" id="PEZI01000028">
    <property type="protein sequence ID" value="PIS14709.1"/>
    <property type="molecule type" value="Genomic_DNA"/>
</dbReference>
<gene>
    <name evidence="1" type="ORF">COT64_01205</name>
</gene>
<dbReference type="Proteomes" id="UP000230775">
    <property type="component" value="Unassembled WGS sequence"/>
</dbReference>
<name>A0A2H0WS22_9BACT</name>
<evidence type="ECO:0000313" key="1">
    <source>
        <dbReference type="EMBL" id="PIS14709.1"/>
    </source>
</evidence>
<accession>A0A2H0WS22</accession>
<protein>
    <submittedName>
        <fullName evidence="1">Uncharacterized protein</fullName>
    </submittedName>
</protein>
<organism evidence="1 2">
    <name type="scientific">Candidatus Shapirobacteria bacterium CG09_land_8_20_14_0_10_39_12</name>
    <dbReference type="NCBI Taxonomy" id="1974885"/>
    <lineage>
        <taxon>Bacteria</taxon>
        <taxon>Candidatus Shapironibacteriota</taxon>
    </lineage>
</organism>